<protein>
    <recommendedName>
        <fullName evidence="3">HD domain-containing protein</fullName>
    </recommendedName>
</protein>
<gene>
    <name evidence="1" type="ORF">SAMN05421578_12437</name>
</gene>
<evidence type="ECO:0000313" key="2">
    <source>
        <dbReference type="Proteomes" id="UP000186666"/>
    </source>
</evidence>
<name>A0ABY1KFE7_9BACL</name>
<evidence type="ECO:0000313" key="1">
    <source>
        <dbReference type="EMBL" id="SIR62796.1"/>
    </source>
</evidence>
<proteinExistence type="predicted"/>
<dbReference type="RefSeq" id="WP_068584738.1">
    <property type="nucleotide sequence ID" value="NZ_FTNK01000024.1"/>
</dbReference>
<sequence>MLIKSGTINQLLYKHLKEGEGVAEYLRLKIPGLVEELEQFFITRSDIKRIQKAEALAERILELTDFYDLVPIRSGVATLEIKRRISYDKQTDHTAHTLYLFFLGIWVYDNIPSLRTPIDDSIKSSNPIHMFLFQWTYASLLHDIGYLFSEVLEKDAEEPSSVSIFDSLFNIDSIKRYAGITSKENNVKLEELWRTFEEKYKITPICTKNSMVDIIHQLDHIPWLVDLGLKTVSGLDALMETNINESTIRDFSISMATEGYSGNTVVDHGVASGLMLLKYSSIWYWICNEAKNKDSSLHEELTKYYKYPLNVFIRHVIPACKATAYHNLTNTKFNLTDNPMLFLAVLCDELQVWDRFLSGRKYIDNWSTVEHCMSEDVLVEKENSSKEQLLHFTVSNYYHEKITSTLENRVANWKNYVRISTK</sequence>
<keyword evidence="2" id="KW-1185">Reference proteome</keyword>
<accession>A0ABY1KFE7</accession>
<dbReference type="Proteomes" id="UP000186666">
    <property type="component" value="Unassembled WGS sequence"/>
</dbReference>
<reference evidence="1 2" key="1">
    <citation type="submission" date="2017-01" db="EMBL/GenBank/DDBJ databases">
        <authorList>
            <person name="Varghese N."/>
            <person name="Submissions S."/>
        </authorList>
    </citation>
    <scope>NUCLEOTIDE SEQUENCE [LARGE SCALE GENOMIC DNA]</scope>
    <source>
        <strain evidence="1 2">ATCC 23464</strain>
    </source>
</reference>
<dbReference type="EMBL" id="FTNK01000024">
    <property type="protein sequence ID" value="SIR62796.1"/>
    <property type="molecule type" value="Genomic_DNA"/>
</dbReference>
<organism evidence="1 2">
    <name type="scientific">Paenibacillus macquariensis</name>
    <dbReference type="NCBI Taxonomy" id="948756"/>
    <lineage>
        <taxon>Bacteria</taxon>
        <taxon>Bacillati</taxon>
        <taxon>Bacillota</taxon>
        <taxon>Bacilli</taxon>
        <taxon>Bacillales</taxon>
        <taxon>Paenibacillaceae</taxon>
        <taxon>Paenibacillus</taxon>
    </lineage>
</organism>
<comment type="caution">
    <text evidence="1">The sequence shown here is derived from an EMBL/GenBank/DDBJ whole genome shotgun (WGS) entry which is preliminary data.</text>
</comment>
<evidence type="ECO:0008006" key="3">
    <source>
        <dbReference type="Google" id="ProtNLM"/>
    </source>
</evidence>